<name>I2GZ56_HENB6</name>
<gene>
    <name evidence="7" type="primary">TBLA0B05820</name>
    <name evidence="7" type="ORF">TBLA_0B05820</name>
</gene>
<protein>
    <recommendedName>
        <fullName evidence="2">Conserved oligomeric Golgi complex subunit 5</fullName>
    </recommendedName>
</protein>
<evidence type="ECO:0000256" key="1">
    <source>
        <dbReference type="ARBA" id="ARBA00004395"/>
    </source>
</evidence>
<organism evidence="7 8">
    <name type="scientific">Henningerozyma blattae (strain ATCC 34711 / CBS 6284 / DSM 70876 / NBRC 10599 / NRRL Y-10934 / UCD 77-7)</name>
    <name type="common">Yeast</name>
    <name type="synonym">Tetrapisispora blattae</name>
    <dbReference type="NCBI Taxonomy" id="1071380"/>
    <lineage>
        <taxon>Eukaryota</taxon>
        <taxon>Fungi</taxon>
        <taxon>Dikarya</taxon>
        <taxon>Ascomycota</taxon>
        <taxon>Saccharomycotina</taxon>
        <taxon>Saccharomycetes</taxon>
        <taxon>Saccharomycetales</taxon>
        <taxon>Saccharomycetaceae</taxon>
        <taxon>Henningerozyma</taxon>
    </lineage>
</organism>
<dbReference type="GO" id="GO:0000139">
    <property type="term" value="C:Golgi membrane"/>
    <property type="evidence" value="ECO:0007669"/>
    <property type="project" value="UniProtKB-SubCell"/>
</dbReference>
<dbReference type="OrthoDB" id="18786at2759"/>
<accession>I2GZ56</accession>
<dbReference type="Proteomes" id="UP000002866">
    <property type="component" value="Chromosome 2"/>
</dbReference>
<dbReference type="GeneID" id="14494003"/>
<comment type="subcellular location">
    <subcellularLocation>
        <location evidence="1">Golgi apparatus membrane</location>
        <topology evidence="1">Peripheral membrane protein</topology>
    </subcellularLocation>
</comment>
<dbReference type="InParanoid" id="I2GZ56"/>
<evidence type="ECO:0000256" key="4">
    <source>
        <dbReference type="ARBA" id="ARBA00023136"/>
    </source>
</evidence>
<evidence type="ECO:0000313" key="8">
    <source>
        <dbReference type="Proteomes" id="UP000002866"/>
    </source>
</evidence>
<keyword evidence="8" id="KW-1185">Reference proteome</keyword>
<dbReference type="KEGG" id="tbl:TBLA_0B05820"/>
<proteinExistence type="predicted"/>
<dbReference type="STRING" id="1071380.I2GZ56"/>
<dbReference type="GO" id="GO:0017119">
    <property type="term" value="C:Golgi transport complex"/>
    <property type="evidence" value="ECO:0007669"/>
    <property type="project" value="EnsemblFungi"/>
</dbReference>
<dbReference type="Pfam" id="PF10392">
    <property type="entry name" value="COG5_N"/>
    <property type="match status" value="1"/>
</dbReference>
<dbReference type="AlphaFoldDB" id="I2GZ56"/>
<feature type="domain" description="Conserved oligomeric Golgi complex subunit 5 helical" evidence="6">
    <location>
        <begin position="178"/>
        <end position="363"/>
    </location>
</feature>
<sequence length="387" mass="44934">MASDFSDFDSFLEPNFDSIHFTNELLKITNTNENSLDIQTSIKKIHYDYNELDTNFDQLIKEHSKQIIAKIHYNKQLKSIIQSNLSDSINFLNLNYKRLQDDIIVPYEKAQKLQQVLSKLHQTIILLRDSLIYIHLVHRIHNLFQFIDNEKDLPLDVALQLSSLHYQIIICLNENKNLTPLKLIKNLNNTIVTPNKSKLLSYLSLQLSKECWNLSKLPLSLNKIVISNLSFALFNLSPHEFITTIQKIILTIVTPISQNLIKTINSIKNFPQEFTKCVKISNNIYQLETILADIKYKDSNLLLEYMNNPLRMAKPNLPKTIYWNTISTNFKKEFEISVNRGGPVGKSLMKNKEFIKETIKNLMVESTGDDDYKKNLNTMLKSISILQ</sequence>
<evidence type="ECO:0000256" key="3">
    <source>
        <dbReference type="ARBA" id="ARBA00023034"/>
    </source>
</evidence>
<evidence type="ECO:0000259" key="5">
    <source>
        <dbReference type="Pfam" id="PF10392"/>
    </source>
</evidence>
<dbReference type="InterPro" id="IPR019465">
    <property type="entry name" value="Cog5"/>
</dbReference>
<dbReference type="PANTHER" id="PTHR13228:SF3">
    <property type="entry name" value="CONSERVED OLIGOMERIC GOLGI COMPLEX SUBUNIT 5"/>
    <property type="match status" value="1"/>
</dbReference>
<evidence type="ECO:0000313" key="7">
    <source>
        <dbReference type="EMBL" id="CCH59408.1"/>
    </source>
</evidence>
<dbReference type="GO" id="GO:0042802">
    <property type="term" value="F:identical protein binding"/>
    <property type="evidence" value="ECO:0007669"/>
    <property type="project" value="EnsemblFungi"/>
</dbReference>
<dbReference type="InterPro" id="IPR049176">
    <property type="entry name" value="COG5_N"/>
</dbReference>
<evidence type="ECO:0000259" key="6">
    <source>
        <dbReference type="Pfam" id="PF20649"/>
    </source>
</evidence>
<dbReference type="GO" id="GO:0006891">
    <property type="term" value="P:intra-Golgi vesicle-mediated transport"/>
    <property type="evidence" value="ECO:0007669"/>
    <property type="project" value="EnsemblFungi"/>
</dbReference>
<dbReference type="PANTHER" id="PTHR13228">
    <property type="entry name" value="CONSERVED OLIGOMERIC GOLGI COMPLEX COMPONENT 5"/>
    <property type="match status" value="1"/>
</dbReference>
<reference evidence="7 8" key="1">
    <citation type="journal article" date="2011" name="Proc. Natl. Acad. Sci. U.S.A.">
        <title>Evolutionary erosion of yeast sex chromosomes by mating-type switching accidents.</title>
        <authorList>
            <person name="Gordon J.L."/>
            <person name="Armisen D."/>
            <person name="Proux-Wera E."/>
            <person name="Oheigeartaigh S.S."/>
            <person name="Byrne K.P."/>
            <person name="Wolfe K.H."/>
        </authorList>
    </citation>
    <scope>NUCLEOTIDE SEQUENCE [LARGE SCALE GENOMIC DNA]</scope>
    <source>
        <strain evidence="8">ATCC 34711 / CBS 6284 / DSM 70876 / NBRC 10599 / NRRL Y-10934 / UCD 77-7</strain>
    </source>
</reference>
<dbReference type="InterPro" id="IPR048485">
    <property type="entry name" value="COG5_helical"/>
</dbReference>
<feature type="domain" description="Conserved oligomeric Golgi complex subunit 5 N-terminal" evidence="5">
    <location>
        <begin position="10"/>
        <end position="140"/>
    </location>
</feature>
<dbReference type="EMBL" id="HE806317">
    <property type="protein sequence ID" value="CCH59408.1"/>
    <property type="molecule type" value="Genomic_DNA"/>
</dbReference>
<keyword evidence="4" id="KW-0472">Membrane</keyword>
<dbReference type="HOGENOM" id="CLU_060138_0_0_1"/>
<dbReference type="OMA" id="YFWRTLA"/>
<keyword evidence="3" id="KW-0333">Golgi apparatus</keyword>
<dbReference type="GO" id="GO:0032258">
    <property type="term" value="P:cytoplasm to vacuole targeting by the Cvt pathway"/>
    <property type="evidence" value="ECO:0007669"/>
    <property type="project" value="EnsemblFungi"/>
</dbReference>
<evidence type="ECO:0000256" key="2">
    <source>
        <dbReference type="ARBA" id="ARBA00020974"/>
    </source>
</evidence>
<dbReference type="Pfam" id="PF20649">
    <property type="entry name" value="COG5_C"/>
    <property type="match status" value="1"/>
</dbReference>
<dbReference type="FunCoup" id="I2GZ56">
    <property type="interactions" value="51"/>
</dbReference>
<dbReference type="RefSeq" id="XP_004178927.1">
    <property type="nucleotide sequence ID" value="XM_004178879.1"/>
</dbReference>
<dbReference type="eggNOG" id="ENOG502QQP3">
    <property type="taxonomic scope" value="Eukaryota"/>
</dbReference>